<dbReference type="Pfam" id="PF10145">
    <property type="entry name" value="PhageMin_Tail"/>
    <property type="match status" value="1"/>
</dbReference>
<gene>
    <name evidence="4" type="ORF">ABM124_02815</name>
</gene>
<dbReference type="PANTHER" id="PTHR37813">
    <property type="entry name" value="FELS-2 PROPHAGE PROTEIN"/>
    <property type="match status" value="1"/>
</dbReference>
<dbReference type="NCBIfam" id="TIGR01760">
    <property type="entry name" value="tape_meas_TP901"/>
    <property type="match status" value="1"/>
</dbReference>
<proteinExistence type="predicted"/>
<feature type="transmembrane region" description="Helical" evidence="2">
    <location>
        <begin position="539"/>
        <end position="560"/>
    </location>
</feature>
<keyword evidence="2" id="KW-1133">Transmembrane helix</keyword>
<accession>A0ABV1JIF5</accession>
<dbReference type="PANTHER" id="PTHR37813:SF1">
    <property type="entry name" value="FELS-2 PROPHAGE PROTEIN"/>
    <property type="match status" value="1"/>
</dbReference>
<keyword evidence="1" id="KW-1188">Viral release from host cell</keyword>
<dbReference type="EMBL" id="JBECZB010000002">
    <property type="protein sequence ID" value="MEQ3510266.1"/>
    <property type="molecule type" value="Genomic_DNA"/>
</dbReference>
<evidence type="ECO:0000313" key="4">
    <source>
        <dbReference type="EMBL" id="MEQ3510266.1"/>
    </source>
</evidence>
<dbReference type="InterPro" id="IPR010090">
    <property type="entry name" value="Phage_tape_meas"/>
</dbReference>
<keyword evidence="5" id="KW-1185">Reference proteome</keyword>
<keyword evidence="2" id="KW-0812">Transmembrane</keyword>
<feature type="transmembrane region" description="Helical" evidence="2">
    <location>
        <begin position="455"/>
        <end position="477"/>
    </location>
</feature>
<organism evidence="4 5">
    <name type="scientific">Neisseria polysaccharea</name>
    <dbReference type="NCBI Taxonomy" id="489"/>
    <lineage>
        <taxon>Bacteria</taxon>
        <taxon>Pseudomonadati</taxon>
        <taxon>Pseudomonadota</taxon>
        <taxon>Betaproteobacteria</taxon>
        <taxon>Neisseriales</taxon>
        <taxon>Neisseriaceae</taxon>
        <taxon>Neisseria</taxon>
    </lineage>
</organism>
<feature type="domain" description="Phage tail tape measure protein" evidence="3">
    <location>
        <begin position="151"/>
        <end position="351"/>
    </location>
</feature>
<keyword evidence="2" id="KW-0472">Membrane</keyword>
<protein>
    <submittedName>
        <fullName evidence="4">Phage tail tape measure protein</fullName>
    </submittedName>
</protein>
<feature type="transmembrane region" description="Helical" evidence="2">
    <location>
        <begin position="498"/>
        <end position="519"/>
    </location>
</feature>
<evidence type="ECO:0000313" key="5">
    <source>
        <dbReference type="Proteomes" id="UP001447151"/>
    </source>
</evidence>
<evidence type="ECO:0000256" key="1">
    <source>
        <dbReference type="ARBA" id="ARBA00022612"/>
    </source>
</evidence>
<feature type="transmembrane region" description="Helical" evidence="2">
    <location>
        <begin position="686"/>
        <end position="713"/>
    </location>
</feature>
<sequence>MASDLGISISISAVVGGALSGLTHIGKAMNTLKTTTNTLSERQKELGRVLERNKDRLGVSSAKQLWQEYDKIGNSVAKLIRQYEKLNAVRAQRAAVSSQWTDIKGQWQGALAAAGTLILPVKASIEFESAMADVKKVVNFDTPQQFKEMERDILKMTRKIPMAGKDIAAIVAAGGQSGVARENLTGFAENAAKMGVAFDMAAGQAGESMATLSNVLQIPIPKIGILGDAVNHLSDNANSKAADIVNVLTRVGSDIKQLGMTENQGAAWGSTFLSMGKAPELAAQAMKGMITSMSVMKAGGAKKELAELGLTTKEFAAAMDKDANGAMLNLLARVKQLPKAEQFPMLLEMFGRNYADDAMMLANNVGEYNRQLALLEERDASGNLKYLGSMQREFANRSATTANQIQIFKNGISELGIRMGSIVLPALNDFLAKGSKLANIVSDWSEKHPILTKGIIGTTASLLAFKVGMFGAMVIANRSRAAYLALKSGLLSLKATAVLTRTVMQSGLGLGVLPGRLGVVMRALEAARTAMLGFNLSSLVAMWPLVLAVGALALVGWTIYKAWNPIKAFFAGLWDGLLKGLEPLKPAFDALVSALSDAWDGIYNAISPVVDTVFSVLGGLWDTVQPFVRPLLDFFRDFFSTTQVAAGGARSFGESAGLWIGEKITAIVSWVGGKIFEMKTAFDDGLLGILGLILNWSPIGAFYSAFAAVLSWFGVQLPSSFTQFGANIIQGLWNGLQSKFESVKAWFAEKAASLKQTFAGVMGIHSPSRVFRRFGGWMMDGLQIGLDGSAARPIASIANTAGRLKSGFTDHMGALAARLSAGGEAFASARNTQAAGGMTINYNPTINAPGGNPQQIEAALQMGLREFEAMFRRMMDDKARRAY</sequence>
<reference evidence="4 5" key="1">
    <citation type="submission" date="2024-05" db="EMBL/GenBank/DDBJ databases">
        <authorList>
            <person name="Matzinger S.R."/>
            <person name="Bankers L."/>
            <person name="Rossheim A."/>
            <person name="Hetherington-Rauth M.C."/>
            <person name="Smith A."/>
            <person name="Baird S."/>
            <person name="Polanco D."/>
        </authorList>
    </citation>
    <scope>NUCLEOTIDE SEQUENCE [LARGE SCALE GENOMIC DNA]</scope>
    <source>
        <strain evidence="4 5">2024CJ-00066</strain>
    </source>
</reference>
<dbReference type="Proteomes" id="UP001447151">
    <property type="component" value="Unassembled WGS sequence"/>
</dbReference>
<evidence type="ECO:0000259" key="3">
    <source>
        <dbReference type="Pfam" id="PF10145"/>
    </source>
</evidence>
<dbReference type="RefSeq" id="WP_349272494.1">
    <property type="nucleotide sequence ID" value="NZ_JBECZB010000002.1"/>
</dbReference>
<evidence type="ECO:0000256" key="2">
    <source>
        <dbReference type="SAM" id="Phobius"/>
    </source>
</evidence>
<name>A0ABV1JIF5_NEIPO</name>
<comment type="caution">
    <text evidence="4">The sequence shown here is derived from an EMBL/GenBank/DDBJ whole genome shotgun (WGS) entry which is preliminary data.</text>
</comment>